<dbReference type="PROSITE" id="PS51061">
    <property type="entry name" value="R3H"/>
    <property type="match status" value="1"/>
</dbReference>
<feature type="compositionally biased region" description="Basic and acidic residues" evidence="1">
    <location>
        <begin position="166"/>
        <end position="176"/>
    </location>
</feature>
<dbReference type="Pfam" id="PF01585">
    <property type="entry name" value="G-patch"/>
    <property type="match status" value="1"/>
</dbReference>
<feature type="region of interest" description="Disordered" evidence="1">
    <location>
        <begin position="454"/>
        <end position="482"/>
    </location>
</feature>
<feature type="compositionally biased region" description="Basic and acidic residues" evidence="1">
    <location>
        <begin position="502"/>
        <end position="514"/>
    </location>
</feature>
<evidence type="ECO:0000313" key="4">
    <source>
        <dbReference type="EMBL" id="KAK6360763.1"/>
    </source>
</evidence>
<evidence type="ECO:0000259" key="3">
    <source>
        <dbReference type="PROSITE" id="PS51061"/>
    </source>
</evidence>
<dbReference type="EMBL" id="JAVHNS010000003">
    <property type="protein sequence ID" value="KAK6360763.1"/>
    <property type="molecule type" value="Genomic_DNA"/>
</dbReference>
<evidence type="ECO:0000313" key="5">
    <source>
        <dbReference type="Proteomes" id="UP001373714"/>
    </source>
</evidence>
<dbReference type="InterPro" id="IPR001374">
    <property type="entry name" value="R3H_dom"/>
</dbReference>
<dbReference type="PROSITE" id="PS50174">
    <property type="entry name" value="G_PATCH"/>
    <property type="match status" value="1"/>
</dbReference>
<feature type="compositionally biased region" description="Basic and acidic residues" evidence="1">
    <location>
        <begin position="75"/>
        <end position="90"/>
    </location>
</feature>
<dbReference type="PANTHER" id="PTHR14195">
    <property type="entry name" value="G PATCH DOMAIN CONTAINING PROTEIN 2"/>
    <property type="match status" value="1"/>
</dbReference>
<organism evidence="4 5">
    <name type="scientific">Orbilia blumenaviensis</name>
    <dbReference type="NCBI Taxonomy" id="1796055"/>
    <lineage>
        <taxon>Eukaryota</taxon>
        <taxon>Fungi</taxon>
        <taxon>Dikarya</taxon>
        <taxon>Ascomycota</taxon>
        <taxon>Pezizomycotina</taxon>
        <taxon>Orbiliomycetes</taxon>
        <taxon>Orbiliales</taxon>
        <taxon>Orbiliaceae</taxon>
        <taxon>Orbilia</taxon>
    </lineage>
</organism>
<comment type="caution">
    <text evidence="4">The sequence shown here is derived from an EMBL/GenBank/DDBJ whole genome shotgun (WGS) entry which is preliminary data.</text>
</comment>
<feature type="region of interest" description="Disordered" evidence="1">
    <location>
        <begin position="625"/>
        <end position="651"/>
    </location>
</feature>
<feature type="domain" description="R3H" evidence="3">
    <location>
        <begin position="539"/>
        <end position="602"/>
    </location>
</feature>
<evidence type="ECO:0008006" key="6">
    <source>
        <dbReference type="Google" id="ProtNLM"/>
    </source>
</evidence>
<feature type="compositionally biased region" description="Basic residues" evidence="1">
    <location>
        <begin position="1"/>
        <end position="16"/>
    </location>
</feature>
<feature type="compositionally biased region" description="Polar residues" evidence="1">
    <location>
        <begin position="517"/>
        <end position="530"/>
    </location>
</feature>
<dbReference type="InterPro" id="IPR036867">
    <property type="entry name" value="R3H_dom_sf"/>
</dbReference>
<proteinExistence type="predicted"/>
<feature type="domain" description="G-patch" evidence="2">
    <location>
        <begin position="670"/>
        <end position="712"/>
    </location>
</feature>
<feature type="compositionally biased region" description="Low complexity" evidence="1">
    <location>
        <begin position="128"/>
        <end position="141"/>
    </location>
</feature>
<dbReference type="InterPro" id="IPR000467">
    <property type="entry name" value="G_patch_dom"/>
</dbReference>
<dbReference type="AlphaFoldDB" id="A0AAV9VGU1"/>
<dbReference type="GO" id="GO:0003676">
    <property type="term" value="F:nucleic acid binding"/>
    <property type="evidence" value="ECO:0007669"/>
    <property type="project" value="UniProtKB-UniRule"/>
</dbReference>
<dbReference type="Pfam" id="PF01424">
    <property type="entry name" value="R3H"/>
    <property type="match status" value="1"/>
</dbReference>
<dbReference type="InterPro" id="IPR051189">
    <property type="entry name" value="Splicing_assoc_domain"/>
</dbReference>
<dbReference type="SMART" id="SM00393">
    <property type="entry name" value="R3H"/>
    <property type="match status" value="1"/>
</dbReference>
<feature type="region of interest" description="Disordered" evidence="1">
    <location>
        <begin position="390"/>
        <end position="415"/>
    </location>
</feature>
<dbReference type="Gene3D" id="3.30.1370.50">
    <property type="entry name" value="R3H-like domain"/>
    <property type="match status" value="1"/>
</dbReference>
<feature type="compositionally biased region" description="Basic residues" evidence="1">
    <location>
        <begin position="462"/>
        <end position="477"/>
    </location>
</feature>
<feature type="region of interest" description="Disordered" evidence="1">
    <location>
        <begin position="1"/>
        <end position="241"/>
    </location>
</feature>
<dbReference type="Proteomes" id="UP001373714">
    <property type="component" value="Unassembled WGS sequence"/>
</dbReference>
<evidence type="ECO:0000256" key="1">
    <source>
        <dbReference type="SAM" id="MobiDB-lite"/>
    </source>
</evidence>
<feature type="region of interest" description="Disordered" evidence="1">
    <location>
        <begin position="502"/>
        <end position="530"/>
    </location>
</feature>
<sequence length="712" mass="78324">MPRRKPSRPSPSHKNHGSNNRFANRHSHASPPTPTNGRRGKAQRLLLLGNDFDLDSYDSPSASGHHGFTLQQEARNTEERYFRRNDDRKLRQLGITFVRPQQTDDPDGDTTASIPTIPPNPPQETSHSSLPSLPSGAAPAGDFRPTTDTSPPSQAGSPRACVLPKADSDSHSKPQDESPAGEEEEVVFVPRNQRRPNKTPAESQYCKVQPAAPTKLASLETLPSKKSKASRKTPKDSRRSDDDDEIIADYIKNLEDNGEDIESLFALRPLGSHFDDIDLGDEAASHQKEQSPGQLDTENEEPEIYVDVHIAAVIGRRNGESGIEYHFKPAGSTVKEALWLEGTDMTRDIQHLIDHFEAGLDDKDGFSSTPEDSDGQEDIDQELARMLRLEGHDEDEDEDDEDDEEDDDDDDDDFDAEDLINMMLGKPSKQGKFPSASKLADAYDDFDIMSRERASLSGSSNRKSRKANLGRPSKGHRNTGADDEEAEIYIELEKYILADREKKKSRKQERDARRQAGTLSASNISINSGSMDIKGYPGGTTLSKVHASIKQFLMSGVAERLSLPPMQKQERAQIHTLAHKFYMQSRSQGKGNGRFPVLYKTKRTRHFEGDEEMIDDLLNRSAGRGSHGNFRNVHGKAGRQLGGGGGGGRDRATHNEEGMIVGTGAAELSQGNKGYDMLAKMGWTTGTGLGSNRSGILDPVQAIVKNSRAGLG</sequence>
<dbReference type="CDD" id="cd02325">
    <property type="entry name" value="R3H"/>
    <property type="match status" value="1"/>
</dbReference>
<feature type="compositionally biased region" description="Acidic residues" evidence="1">
    <location>
        <begin position="392"/>
        <end position="415"/>
    </location>
</feature>
<feature type="compositionally biased region" description="Polar residues" evidence="1">
    <location>
        <begin position="146"/>
        <end position="156"/>
    </location>
</feature>
<dbReference type="SMART" id="SM00443">
    <property type="entry name" value="G_patch"/>
    <property type="match status" value="1"/>
</dbReference>
<gene>
    <name evidence="4" type="ORF">TWF730_006887</name>
</gene>
<accession>A0AAV9VGU1</accession>
<reference evidence="4 5" key="1">
    <citation type="submission" date="2019-10" db="EMBL/GenBank/DDBJ databases">
        <authorList>
            <person name="Palmer J.M."/>
        </authorList>
    </citation>
    <scope>NUCLEOTIDE SEQUENCE [LARGE SCALE GENOMIC DNA]</scope>
    <source>
        <strain evidence="4 5">TWF730</strain>
    </source>
</reference>
<evidence type="ECO:0000259" key="2">
    <source>
        <dbReference type="PROSITE" id="PS50174"/>
    </source>
</evidence>
<dbReference type="SUPFAM" id="SSF82708">
    <property type="entry name" value="R3H domain"/>
    <property type="match status" value="1"/>
</dbReference>
<keyword evidence="5" id="KW-1185">Reference proteome</keyword>
<name>A0AAV9VGU1_9PEZI</name>
<protein>
    <recommendedName>
        <fullName evidence="6">Protein SQS1</fullName>
    </recommendedName>
</protein>